<dbReference type="InterPro" id="IPR001680">
    <property type="entry name" value="WD40_rpt"/>
</dbReference>
<keyword evidence="4" id="KW-1185">Reference proteome</keyword>
<evidence type="ECO:0000256" key="2">
    <source>
        <dbReference type="ARBA" id="ARBA00022737"/>
    </source>
</evidence>
<gene>
    <name evidence="3" type="primary">AAMP</name>
    <name evidence="3" type="ORF">T11_14879</name>
</gene>
<keyword evidence="1" id="KW-0853">WD repeat</keyword>
<evidence type="ECO:0000313" key="4">
    <source>
        <dbReference type="Proteomes" id="UP000055024"/>
    </source>
</evidence>
<dbReference type="InterPro" id="IPR015943">
    <property type="entry name" value="WD40/YVTN_repeat-like_dom_sf"/>
</dbReference>
<dbReference type="Gene3D" id="2.130.10.10">
    <property type="entry name" value="YVTN repeat-like/Quinoprotein amine dehydrogenase"/>
    <property type="match status" value="1"/>
</dbReference>
<dbReference type="InterPro" id="IPR036322">
    <property type="entry name" value="WD40_repeat_dom_sf"/>
</dbReference>
<comment type="caution">
    <text evidence="3">The sequence shown here is derived from an EMBL/GenBank/DDBJ whole genome shotgun (WGS) entry which is preliminary data.</text>
</comment>
<reference evidence="3 4" key="1">
    <citation type="submission" date="2015-01" db="EMBL/GenBank/DDBJ databases">
        <title>Evolution of Trichinella species and genotypes.</title>
        <authorList>
            <person name="Korhonen P.K."/>
            <person name="Edoardo P."/>
            <person name="Giuseppe L.R."/>
            <person name="Gasser R.B."/>
        </authorList>
    </citation>
    <scope>NUCLEOTIDE SEQUENCE [LARGE SCALE GENOMIC DNA]</scope>
    <source>
        <strain evidence="3">ISS1029</strain>
    </source>
</reference>
<sequence>MLWHHSSNIIIRGGHSGNIYLNLVSSQNSKIFVGYGVSCTAGKLLDDGIHLIAGYYDGITKVWNMRDESYKNVSAISGSISCIDYHENVALVGSTSGDMMLFNHQTAVYRIMRHVRSYSFEDMPPPSVETVGFSSSIPVYFAGGSNYVLHLYDAVTNEIRHTMRHPGCVMKAQWIGNDVITSCSDGVLRMWDGLSGREIRSFYGHEHEIYDFAVNENDRLIVSCDSSAILICQVVLEIARTE</sequence>
<organism evidence="3 4">
    <name type="scientific">Trichinella zimbabwensis</name>
    <dbReference type="NCBI Taxonomy" id="268475"/>
    <lineage>
        <taxon>Eukaryota</taxon>
        <taxon>Metazoa</taxon>
        <taxon>Ecdysozoa</taxon>
        <taxon>Nematoda</taxon>
        <taxon>Enoplea</taxon>
        <taxon>Dorylaimia</taxon>
        <taxon>Trichinellida</taxon>
        <taxon>Trichinellidae</taxon>
        <taxon>Trichinella</taxon>
    </lineage>
</organism>
<dbReference type="PANTHER" id="PTHR19857">
    <property type="entry name" value="MITOCHONDRIAL DIVISION PROTEIN 1-RELATED"/>
    <property type="match status" value="1"/>
</dbReference>
<protein>
    <submittedName>
        <fullName evidence="3">Angio-associated migratory cell protein</fullName>
    </submittedName>
</protein>
<dbReference type="PANTHER" id="PTHR19857:SF8">
    <property type="entry name" value="ANGIO-ASSOCIATED MIGRATORY CELL PROTEIN"/>
    <property type="match status" value="1"/>
</dbReference>
<evidence type="ECO:0000313" key="3">
    <source>
        <dbReference type="EMBL" id="KRZ08918.1"/>
    </source>
</evidence>
<proteinExistence type="predicted"/>
<dbReference type="Pfam" id="PF00400">
    <property type="entry name" value="WD40"/>
    <property type="match status" value="1"/>
</dbReference>
<dbReference type="EMBL" id="JYDP01000079">
    <property type="protein sequence ID" value="KRZ08918.1"/>
    <property type="molecule type" value="Genomic_DNA"/>
</dbReference>
<dbReference type="SMART" id="SM00320">
    <property type="entry name" value="WD40"/>
    <property type="match status" value="4"/>
</dbReference>
<keyword evidence="2" id="KW-0677">Repeat</keyword>
<accession>A0A0V1HEM2</accession>
<dbReference type="STRING" id="268475.A0A0V1HEM2"/>
<dbReference type="Proteomes" id="UP000055024">
    <property type="component" value="Unassembled WGS sequence"/>
</dbReference>
<dbReference type="AlphaFoldDB" id="A0A0V1HEM2"/>
<dbReference type="SUPFAM" id="SSF50978">
    <property type="entry name" value="WD40 repeat-like"/>
    <property type="match status" value="1"/>
</dbReference>
<dbReference type="InterPro" id="IPR051179">
    <property type="entry name" value="WD_repeat_multifunction"/>
</dbReference>
<dbReference type="OrthoDB" id="586585at2759"/>
<name>A0A0V1HEM2_9BILA</name>
<evidence type="ECO:0000256" key="1">
    <source>
        <dbReference type="ARBA" id="ARBA00022574"/>
    </source>
</evidence>